<keyword evidence="2" id="KW-0472">Membrane</keyword>
<name>A0AAD4MQ20_9BILA</name>
<proteinExistence type="predicted"/>
<evidence type="ECO:0000313" key="3">
    <source>
        <dbReference type="EMBL" id="KAI1700160.1"/>
    </source>
</evidence>
<sequence>MDENVDERHCGCHTLTAARIVGWVGIVFGVLTLLIAFFFGHTAGGYIDGFFTIITYISLILAYHTADRRAYLIFLVVNACLIVGKAIYLMILLVVIVLTPGGWRRYMYGGWGGGYPNNGFLGYGSGPSWRMAGSMSYGSSLINPYGYGPYGYGGGYTVDSMYFGAMLMIGLLVIGLILNVYFEYVGFRAYQIVSAQPRPLNSPTATTDAGSSYRDGRKTATPLPTLETYLPAYTQAVDEATRYRYTPTTV</sequence>
<keyword evidence="4" id="KW-1185">Reference proteome</keyword>
<dbReference type="EMBL" id="JAKKPZ010000154">
    <property type="protein sequence ID" value="KAI1700160.1"/>
    <property type="molecule type" value="Genomic_DNA"/>
</dbReference>
<comment type="caution">
    <text evidence="3">The sequence shown here is derived from an EMBL/GenBank/DDBJ whole genome shotgun (WGS) entry which is preliminary data.</text>
</comment>
<keyword evidence="2" id="KW-0812">Transmembrane</keyword>
<feature type="transmembrane region" description="Helical" evidence="2">
    <location>
        <begin position="20"/>
        <end position="39"/>
    </location>
</feature>
<evidence type="ECO:0000313" key="4">
    <source>
        <dbReference type="Proteomes" id="UP001201812"/>
    </source>
</evidence>
<dbReference type="Proteomes" id="UP001201812">
    <property type="component" value="Unassembled WGS sequence"/>
</dbReference>
<evidence type="ECO:0000256" key="2">
    <source>
        <dbReference type="SAM" id="Phobius"/>
    </source>
</evidence>
<gene>
    <name evidence="3" type="ORF">DdX_16881</name>
</gene>
<dbReference type="AlphaFoldDB" id="A0AAD4MQ20"/>
<feature type="compositionally biased region" description="Polar residues" evidence="1">
    <location>
        <begin position="199"/>
        <end position="210"/>
    </location>
</feature>
<feature type="transmembrane region" description="Helical" evidence="2">
    <location>
        <begin position="161"/>
        <end position="182"/>
    </location>
</feature>
<keyword evidence="2" id="KW-1133">Transmembrane helix</keyword>
<accession>A0AAD4MQ20</accession>
<feature type="region of interest" description="Disordered" evidence="1">
    <location>
        <begin position="198"/>
        <end position="217"/>
    </location>
</feature>
<reference evidence="3" key="1">
    <citation type="submission" date="2022-01" db="EMBL/GenBank/DDBJ databases">
        <title>Genome Sequence Resource for Two Populations of Ditylenchus destructor, the Migratory Endoparasitic Phytonematode.</title>
        <authorList>
            <person name="Zhang H."/>
            <person name="Lin R."/>
            <person name="Xie B."/>
        </authorList>
    </citation>
    <scope>NUCLEOTIDE SEQUENCE</scope>
    <source>
        <strain evidence="3">BazhouSP</strain>
    </source>
</reference>
<organism evidence="3 4">
    <name type="scientific">Ditylenchus destructor</name>
    <dbReference type="NCBI Taxonomy" id="166010"/>
    <lineage>
        <taxon>Eukaryota</taxon>
        <taxon>Metazoa</taxon>
        <taxon>Ecdysozoa</taxon>
        <taxon>Nematoda</taxon>
        <taxon>Chromadorea</taxon>
        <taxon>Rhabditida</taxon>
        <taxon>Tylenchina</taxon>
        <taxon>Tylenchomorpha</taxon>
        <taxon>Sphaerularioidea</taxon>
        <taxon>Anguinidae</taxon>
        <taxon>Anguininae</taxon>
        <taxon>Ditylenchus</taxon>
    </lineage>
</organism>
<feature type="transmembrane region" description="Helical" evidence="2">
    <location>
        <begin position="70"/>
        <end position="98"/>
    </location>
</feature>
<protein>
    <submittedName>
        <fullName evidence="3">Uncharacterized protein</fullName>
    </submittedName>
</protein>
<evidence type="ECO:0000256" key="1">
    <source>
        <dbReference type="SAM" id="MobiDB-lite"/>
    </source>
</evidence>
<feature type="transmembrane region" description="Helical" evidence="2">
    <location>
        <begin position="45"/>
        <end position="63"/>
    </location>
</feature>